<evidence type="ECO:0000256" key="2">
    <source>
        <dbReference type="ARBA" id="ARBA00005484"/>
    </source>
</evidence>
<feature type="transmembrane region" description="Helical" evidence="10">
    <location>
        <begin position="903"/>
        <end position="925"/>
    </location>
</feature>
<keyword evidence="8 10" id="KW-0472">Membrane</keyword>
<feature type="transmembrane region" description="Helical" evidence="10">
    <location>
        <begin position="425"/>
        <end position="445"/>
    </location>
</feature>
<comment type="similarity">
    <text evidence="2">Belongs to the oligopeptide OPT transporter (TC 2.A.67.1) family.</text>
</comment>
<keyword evidence="5" id="KW-0571">Peptide transport</keyword>
<protein>
    <recommendedName>
        <fullName evidence="13">Oligopeptide transporter 4</fullName>
    </recommendedName>
</protein>
<feature type="transmembrane region" description="Helical" evidence="10">
    <location>
        <begin position="537"/>
        <end position="559"/>
    </location>
</feature>
<feature type="region of interest" description="Disordered" evidence="9">
    <location>
        <begin position="1"/>
        <end position="23"/>
    </location>
</feature>
<dbReference type="Proteomes" id="UP001280121">
    <property type="component" value="Unassembled WGS sequence"/>
</dbReference>
<name>A0AAE0CQR7_9ROSI</name>
<feature type="transmembrane region" description="Helical" evidence="10">
    <location>
        <begin position="43"/>
        <end position="61"/>
    </location>
</feature>
<feature type="transmembrane region" description="Helical" evidence="10">
    <location>
        <begin position="293"/>
        <end position="312"/>
    </location>
</feature>
<evidence type="ECO:0000256" key="6">
    <source>
        <dbReference type="ARBA" id="ARBA00022927"/>
    </source>
</evidence>
<feature type="transmembrane region" description="Helical" evidence="10">
    <location>
        <begin position="1227"/>
        <end position="1249"/>
    </location>
</feature>
<organism evidence="11 12">
    <name type="scientific">Dipteronia dyeriana</name>
    <dbReference type="NCBI Taxonomy" id="168575"/>
    <lineage>
        <taxon>Eukaryota</taxon>
        <taxon>Viridiplantae</taxon>
        <taxon>Streptophyta</taxon>
        <taxon>Embryophyta</taxon>
        <taxon>Tracheophyta</taxon>
        <taxon>Spermatophyta</taxon>
        <taxon>Magnoliopsida</taxon>
        <taxon>eudicotyledons</taxon>
        <taxon>Gunneridae</taxon>
        <taxon>Pentapetalae</taxon>
        <taxon>rosids</taxon>
        <taxon>malvids</taxon>
        <taxon>Sapindales</taxon>
        <taxon>Sapindaceae</taxon>
        <taxon>Hippocastanoideae</taxon>
        <taxon>Acereae</taxon>
        <taxon>Dipteronia</taxon>
    </lineage>
</organism>
<feature type="transmembrane region" description="Helical" evidence="10">
    <location>
        <begin position="687"/>
        <end position="708"/>
    </location>
</feature>
<feature type="transmembrane region" description="Helical" evidence="10">
    <location>
        <begin position="1141"/>
        <end position="1162"/>
    </location>
</feature>
<feature type="transmembrane region" description="Helical" evidence="10">
    <location>
        <begin position="1313"/>
        <end position="1335"/>
    </location>
</feature>
<sequence length="1520" mass="170707">MGTVEIEEPPPPPPPVDEEDEVSPVEQVRLTVLNTDDPSLPVWTFRMWCLGLLSCALLSFLNQFFSYQKEPLVITQITVQVATLPIGRFMASALPRTKFRIPGLGSREFSLNPGPFNMKEHVLITIFANAGSAFGNGSAYAVGIVNIIKAFYFKNISFFSAWLLIITTQVLGYGWAGLLRKYVVEPAHMWWPSTLVQISLFRTLHENEKKDDGKHRLSRVKFFVIALVCSFSWKLFPGYLFQTLQSIAWVCWAFPKSVTAHQLGSGMSGLGLGAITLDWTAVASFLFSPLICPFFAIANVFVGYVLIIYLVTPMAYWGLNLYSATTFPIFSSNLYTVQGPEYNVSLIVNEKFELDLAAYKKHGRIHLSTFFAVTYGIGFATIASTLTHVALFYGREILDRYRASSKGKQDIHTRLMKNYKDIPSWWFYVLLAVTIAISLALCIFLKKDVQMPWWGLIFAAAIAFIFTLPVSIITATTNQTPGLNIITEYIMGMIYPGKPIANVCFKTYGYMSMTQAISFLSDFKLGHYMKIPPRSMFLVQFLGTIIAGTVNLIVAWWLLSSVENICQPNFLPLNSLWTCPNDRVFFDASVIWGLVSPMRIFGSEGNYSALNWFFLGGLIGPFVVWLLHKAFPNQSWIRLINLPVLLGATASMPPASALNYNSWILVGTIFNLFVYRYRKKWWQRYNYILSAALDAGTAFMAVLIYVSLGMEHVNLRWWGSNPDIDPEHCELAMCPTAKGISVDGIRLILLFTCPLHSPSLLSHSPMASHEMEIEITPPNASKSKSVTGKQEDDDNNVDEIDGVSPVEQVRLTVSNHDDPTLPVYTFRMWFLGLFSCVLLSFLNTFFAYRTEPLVISMISVQVATLPVGRFMAKVLPETKFRIPGLGNREVSLNPGPFNMKEHVLISIFANAGAGFGSGAAYAISIVDIIKAFYHRKISFLASWILVVTTQVLGYGWAGILRKFVVDPAEMWWPSSLVQVSLFRAMHEKDNTRMSRGKFFLIALISSFSWYVFPGYLFPTLSTISWVCWVFPNSVTAQQIGSGMHGLGLGSFGLDWSVIASYLGSPLITPFFAIVNVFVGYFLLMYVLMPTFYWGYNVYDAKTFPIFSSHLFNSQGQIYNVSGIVNDKFELDIPTYEQQGRIYLSMFFSVSYGIGFAAIIATLTHVALFNGRDIYQQIQASTKGKQDIHTRLMQKYKAIPNWWFHLMLAGSLILSLVLCIFMKDEVQMPWWGLIFAAFLALIFTLPISIITATTNVSPGLNIITEYIMGVIYPGRPIANVCFKTYGYISMSQAVSFLSDFKLGHYMKIPTRAMFVVQFIGTIIAGTVNIGVAWWLLTTIENICQDQLLPPNSPWTCPGDRVFYDASVIWGLVGPKRIFGTMGNYSALNWFFLGGALGPFLVWGLHKAFPNQKWIPLINLPVLLGSTAAMPPATAVNFNCWIVFGTVFNYFIFKYRKNWWRRYNYVLSAALDAGLAFMGVLLYFTLTMEERTIDWWGTAGEHCELASCPTAPGITADGCPAY</sequence>
<keyword evidence="7 10" id="KW-1133">Transmembrane helix</keyword>
<feature type="compositionally biased region" description="Acidic residues" evidence="9">
    <location>
        <begin position="791"/>
        <end position="800"/>
    </location>
</feature>
<evidence type="ECO:0000256" key="3">
    <source>
        <dbReference type="ARBA" id="ARBA00022448"/>
    </source>
</evidence>
<dbReference type="GO" id="GO:0035673">
    <property type="term" value="F:oligopeptide transmembrane transporter activity"/>
    <property type="evidence" value="ECO:0007669"/>
    <property type="project" value="InterPro"/>
</dbReference>
<proteinExistence type="inferred from homology"/>
<feature type="transmembrane region" description="Helical" evidence="10">
    <location>
        <begin position="267"/>
        <end position="287"/>
    </location>
</feature>
<keyword evidence="3" id="KW-0813">Transport</keyword>
<keyword evidence="4 10" id="KW-0812">Transmembrane</keyword>
<evidence type="ECO:0000256" key="4">
    <source>
        <dbReference type="ARBA" id="ARBA00022692"/>
    </source>
</evidence>
<feature type="transmembrane region" description="Helical" evidence="10">
    <location>
        <begin position="937"/>
        <end position="958"/>
    </location>
</feature>
<dbReference type="NCBIfam" id="TIGR00728">
    <property type="entry name" value="OPT_sfam"/>
    <property type="match status" value="2"/>
</dbReference>
<comment type="caution">
    <text evidence="11">The sequence shown here is derived from an EMBL/GenBank/DDBJ whole genome shotgun (WGS) entry which is preliminary data.</text>
</comment>
<accession>A0AAE0CQR7</accession>
<feature type="transmembrane region" description="Helical" evidence="10">
    <location>
        <begin position="370"/>
        <end position="393"/>
    </location>
</feature>
<dbReference type="NCBIfam" id="TIGR00727">
    <property type="entry name" value="ISP4_OPT"/>
    <property type="match status" value="2"/>
</dbReference>
<gene>
    <name evidence="11" type="ORF">Ddye_006515</name>
</gene>
<comment type="subcellular location">
    <subcellularLocation>
        <location evidence="1">Membrane</location>
        <topology evidence="1">Multi-pass membrane protein</topology>
    </subcellularLocation>
</comment>
<evidence type="ECO:0000313" key="11">
    <source>
        <dbReference type="EMBL" id="KAK2659982.1"/>
    </source>
</evidence>
<evidence type="ECO:0000256" key="8">
    <source>
        <dbReference type="ARBA" id="ARBA00023136"/>
    </source>
</evidence>
<evidence type="ECO:0000256" key="1">
    <source>
        <dbReference type="ARBA" id="ARBA00004141"/>
    </source>
</evidence>
<dbReference type="GO" id="GO:0016020">
    <property type="term" value="C:membrane"/>
    <property type="evidence" value="ECO:0007669"/>
    <property type="project" value="UniProtKB-SubCell"/>
</dbReference>
<dbReference type="InterPro" id="IPR004648">
    <property type="entry name" value="Oligpept_transpt"/>
</dbReference>
<feature type="transmembrane region" description="Helical" evidence="10">
    <location>
        <begin position="1201"/>
        <end position="1220"/>
    </location>
</feature>
<evidence type="ECO:0000256" key="9">
    <source>
        <dbReference type="SAM" id="MobiDB-lite"/>
    </source>
</evidence>
<evidence type="ECO:0000256" key="5">
    <source>
        <dbReference type="ARBA" id="ARBA00022856"/>
    </source>
</evidence>
<feature type="transmembrane region" description="Helical" evidence="10">
    <location>
        <begin position="1427"/>
        <end position="1451"/>
    </location>
</feature>
<reference evidence="11" key="1">
    <citation type="journal article" date="2023" name="Plant J.">
        <title>Genome sequences and population genomics provide insights into the demographic history, inbreeding, and mutation load of two 'living fossil' tree species of Dipteronia.</title>
        <authorList>
            <person name="Feng Y."/>
            <person name="Comes H.P."/>
            <person name="Chen J."/>
            <person name="Zhu S."/>
            <person name="Lu R."/>
            <person name="Zhang X."/>
            <person name="Li P."/>
            <person name="Qiu J."/>
            <person name="Olsen K.M."/>
            <person name="Qiu Y."/>
        </authorList>
    </citation>
    <scope>NUCLEOTIDE SEQUENCE</scope>
    <source>
        <strain evidence="11">KIB01</strain>
    </source>
</reference>
<keyword evidence="12" id="KW-1185">Reference proteome</keyword>
<feature type="transmembrane region" description="Helical" evidence="10">
    <location>
        <begin position="853"/>
        <end position="872"/>
    </location>
</feature>
<dbReference type="PANTHER" id="PTHR22601">
    <property type="entry name" value="ISP4 LIKE PROTEIN"/>
    <property type="match status" value="1"/>
</dbReference>
<feature type="transmembrane region" description="Helical" evidence="10">
    <location>
        <begin position="658"/>
        <end position="675"/>
    </location>
</feature>
<feature type="transmembrane region" description="Helical" evidence="10">
    <location>
        <begin position="1066"/>
        <end position="1087"/>
    </location>
</feature>
<feature type="transmembrane region" description="Helical" evidence="10">
    <location>
        <begin position="452"/>
        <end position="473"/>
    </location>
</feature>
<evidence type="ECO:0008006" key="13">
    <source>
        <dbReference type="Google" id="ProtNLM"/>
    </source>
</evidence>
<dbReference type="InterPro" id="IPR004813">
    <property type="entry name" value="OPT"/>
</dbReference>
<feature type="transmembrane region" description="Helical" evidence="10">
    <location>
        <begin position="156"/>
        <end position="176"/>
    </location>
</feature>
<dbReference type="EMBL" id="JANJYI010000002">
    <property type="protein sequence ID" value="KAK2659982.1"/>
    <property type="molecule type" value="Genomic_DNA"/>
</dbReference>
<feature type="transmembrane region" description="Helical" evidence="10">
    <location>
        <begin position="826"/>
        <end position="846"/>
    </location>
</feature>
<dbReference type="GO" id="GO:0015031">
    <property type="term" value="P:protein transport"/>
    <property type="evidence" value="ECO:0007669"/>
    <property type="project" value="UniProtKB-KW"/>
</dbReference>
<feature type="transmembrane region" description="Helical" evidence="10">
    <location>
        <begin position="609"/>
        <end position="628"/>
    </location>
</feature>
<feature type="transmembrane region" description="Helical" evidence="10">
    <location>
        <begin position="1463"/>
        <end position="1484"/>
    </location>
</feature>
<evidence type="ECO:0000313" key="12">
    <source>
        <dbReference type="Proteomes" id="UP001280121"/>
    </source>
</evidence>
<feature type="transmembrane region" description="Helical" evidence="10">
    <location>
        <begin position="1385"/>
        <end position="1407"/>
    </location>
</feature>
<feature type="region of interest" description="Disordered" evidence="9">
    <location>
        <begin position="778"/>
        <end position="800"/>
    </location>
</feature>
<dbReference type="Pfam" id="PF03169">
    <property type="entry name" value="OPT"/>
    <property type="match status" value="2"/>
</dbReference>
<feature type="transmembrane region" description="Helical" evidence="10">
    <location>
        <begin position="217"/>
        <end position="233"/>
    </location>
</feature>
<keyword evidence="6" id="KW-0653">Protein transport</keyword>
<evidence type="ECO:0000256" key="10">
    <source>
        <dbReference type="SAM" id="Phobius"/>
    </source>
</evidence>
<feature type="compositionally biased region" description="Polar residues" evidence="9">
    <location>
        <begin position="778"/>
        <end position="788"/>
    </location>
</feature>
<evidence type="ECO:0000256" key="7">
    <source>
        <dbReference type="ARBA" id="ARBA00022989"/>
    </source>
</evidence>